<dbReference type="AlphaFoldDB" id="A0A8R2LZU0"/>
<evidence type="ECO:0000313" key="2">
    <source>
        <dbReference type="EnsemblMetazoa" id="XP_037870551.1"/>
    </source>
</evidence>
<accession>A0A8R2LZU0</accession>
<evidence type="ECO:0000259" key="1">
    <source>
        <dbReference type="Pfam" id="PF13847"/>
    </source>
</evidence>
<protein>
    <recommendedName>
        <fullName evidence="1">Methyltransferase domain-containing protein</fullName>
    </recommendedName>
</protein>
<feature type="domain" description="Methyltransferase" evidence="1">
    <location>
        <begin position="62"/>
        <end position="168"/>
    </location>
</feature>
<dbReference type="Pfam" id="PF13847">
    <property type="entry name" value="Methyltransf_31"/>
    <property type="match status" value="1"/>
</dbReference>
<proteinExistence type="predicted"/>
<dbReference type="Gene3D" id="3.40.50.150">
    <property type="entry name" value="Vaccinia Virus protein VP39"/>
    <property type="match status" value="1"/>
</dbReference>
<dbReference type="PANTHER" id="PTHR43861:SF1">
    <property type="entry name" value="TRANS-ACONITATE 2-METHYLTRANSFERASE"/>
    <property type="match status" value="1"/>
</dbReference>
<reference evidence="3" key="1">
    <citation type="journal article" date="2008" name="Insect Biochem. Mol. Biol.">
        <title>The genome of a lepidopteran model insect, the silkworm Bombyx mori.</title>
        <authorList>
            <consortium name="International Silkworm Genome Consortium"/>
        </authorList>
    </citation>
    <scope>NUCLEOTIDE SEQUENCE [LARGE SCALE GENOMIC DNA]</scope>
    <source>
        <strain evidence="3">p50T</strain>
    </source>
</reference>
<dbReference type="PANTHER" id="PTHR43861">
    <property type="entry name" value="TRANS-ACONITATE 2-METHYLTRANSFERASE-RELATED"/>
    <property type="match status" value="1"/>
</dbReference>
<evidence type="ECO:0000313" key="3">
    <source>
        <dbReference type="Proteomes" id="UP000005204"/>
    </source>
</evidence>
<dbReference type="Proteomes" id="UP000005204">
    <property type="component" value="Unassembled WGS sequence"/>
</dbReference>
<dbReference type="InterPro" id="IPR025714">
    <property type="entry name" value="Methyltranfer_dom"/>
</dbReference>
<organism evidence="2 3">
    <name type="scientific">Bombyx mori</name>
    <name type="common">Silk moth</name>
    <dbReference type="NCBI Taxonomy" id="7091"/>
    <lineage>
        <taxon>Eukaryota</taxon>
        <taxon>Metazoa</taxon>
        <taxon>Ecdysozoa</taxon>
        <taxon>Arthropoda</taxon>
        <taxon>Hexapoda</taxon>
        <taxon>Insecta</taxon>
        <taxon>Pterygota</taxon>
        <taxon>Neoptera</taxon>
        <taxon>Endopterygota</taxon>
        <taxon>Lepidoptera</taxon>
        <taxon>Glossata</taxon>
        <taxon>Ditrysia</taxon>
        <taxon>Bombycoidea</taxon>
        <taxon>Bombycidae</taxon>
        <taxon>Bombycinae</taxon>
        <taxon>Bombyx</taxon>
    </lineage>
</organism>
<dbReference type="SUPFAM" id="SSF53335">
    <property type="entry name" value="S-adenosyl-L-methionine-dependent methyltransferases"/>
    <property type="match status" value="1"/>
</dbReference>
<reference evidence="2" key="2">
    <citation type="submission" date="2022-06" db="UniProtKB">
        <authorList>
            <consortium name="EnsemblMetazoa"/>
        </authorList>
    </citation>
    <scope>IDENTIFICATION</scope>
    <source>
        <strain evidence="2">p50T (Dazao)</strain>
    </source>
</reference>
<dbReference type="InterPro" id="IPR029063">
    <property type="entry name" value="SAM-dependent_MTases_sf"/>
</dbReference>
<sequence>MNYPIFFTIPSKSIFPYKSTSFKLFSVSMNDHLDFYHDCNDVTRIDAIESLTEYGSKLKFKPKAKVIEVGCADGSVSNILFQHLPKDIELLLSCDKNEKAVQFAKEHYKNNKTAYRVLDIEGDLPEDLKGKFDNFISLMTFHWVPQQEKAFRNVYDLLAEDGECFLTLKSYSHIYHMFVLQSKSRKWGPFMKNMKNFLSPYYDLSMPDQHIAKILKNVGFKNIDVRSKQKMYTFKNLEKFRGLMIGVNPFKVPENEFENYIDDLMETARTLRIIDEENGTLSFLFNMNIVHCTK</sequence>
<name>A0A8R2LZU0_BOMMO</name>
<dbReference type="CDD" id="cd02440">
    <property type="entry name" value="AdoMet_MTases"/>
    <property type="match status" value="1"/>
</dbReference>
<dbReference type="EnsemblMetazoa" id="XM_038014623.1">
    <property type="protein sequence ID" value="XP_037870551.1"/>
    <property type="gene ID" value="LOC101743036"/>
</dbReference>
<keyword evidence="3" id="KW-1185">Reference proteome</keyword>